<evidence type="ECO:0000313" key="3">
    <source>
        <dbReference type="Proteomes" id="UP000319852"/>
    </source>
</evidence>
<dbReference type="PROSITE" id="PS51257">
    <property type="entry name" value="PROKAR_LIPOPROTEIN"/>
    <property type="match status" value="1"/>
</dbReference>
<proteinExistence type="predicted"/>
<dbReference type="GO" id="GO:0015562">
    <property type="term" value="F:efflux transmembrane transporter activity"/>
    <property type="evidence" value="ECO:0007669"/>
    <property type="project" value="InterPro"/>
</dbReference>
<keyword evidence="3" id="KW-1185">Reference proteome</keyword>
<evidence type="ECO:0000313" key="2">
    <source>
        <dbReference type="EMBL" id="QDS98050.1"/>
    </source>
</evidence>
<protein>
    <submittedName>
        <fullName evidence="2">Uncharacterized protein</fullName>
    </submittedName>
</protein>
<gene>
    <name evidence="2" type="ORF">HG15A2_13210</name>
</gene>
<evidence type="ECO:0000256" key="1">
    <source>
        <dbReference type="SAM" id="Coils"/>
    </source>
</evidence>
<dbReference type="EMBL" id="CP036263">
    <property type="protein sequence ID" value="QDS98050.1"/>
    <property type="molecule type" value="Genomic_DNA"/>
</dbReference>
<dbReference type="RefSeq" id="WP_145058923.1">
    <property type="nucleotide sequence ID" value="NZ_CP036263.1"/>
</dbReference>
<feature type="coiled-coil region" evidence="1">
    <location>
        <begin position="153"/>
        <end position="183"/>
    </location>
</feature>
<dbReference type="AlphaFoldDB" id="A0A517MT37"/>
<reference evidence="2 3" key="1">
    <citation type="submission" date="2019-02" db="EMBL/GenBank/DDBJ databases">
        <title>Deep-cultivation of Planctomycetes and their phenomic and genomic characterization uncovers novel biology.</title>
        <authorList>
            <person name="Wiegand S."/>
            <person name="Jogler M."/>
            <person name="Boedeker C."/>
            <person name="Pinto D."/>
            <person name="Vollmers J."/>
            <person name="Rivas-Marin E."/>
            <person name="Kohn T."/>
            <person name="Peeters S.H."/>
            <person name="Heuer A."/>
            <person name="Rast P."/>
            <person name="Oberbeckmann S."/>
            <person name="Bunk B."/>
            <person name="Jeske O."/>
            <person name="Meyerdierks A."/>
            <person name="Storesund J.E."/>
            <person name="Kallscheuer N."/>
            <person name="Luecker S."/>
            <person name="Lage O.M."/>
            <person name="Pohl T."/>
            <person name="Merkel B.J."/>
            <person name="Hornburger P."/>
            <person name="Mueller R.-W."/>
            <person name="Bruemmer F."/>
            <person name="Labrenz M."/>
            <person name="Spormann A.M."/>
            <person name="Op den Camp H."/>
            <person name="Overmann J."/>
            <person name="Amann R."/>
            <person name="Jetten M.S.M."/>
            <person name="Mascher T."/>
            <person name="Medema M.H."/>
            <person name="Devos D.P."/>
            <person name="Kaster A.-K."/>
            <person name="Ovreas L."/>
            <person name="Rohde M."/>
            <person name="Galperin M.Y."/>
            <person name="Jogler C."/>
        </authorList>
    </citation>
    <scope>NUCLEOTIDE SEQUENCE [LARGE SCALE GENOMIC DNA]</scope>
    <source>
        <strain evidence="2 3">HG15A2</strain>
    </source>
</reference>
<sequence>MLSRILIIKTPLLTVVMLLSLTLLVGCRCTSSCCLPETPAVPCVCMTAFPDGQSANVADLVPVYEDAELLQPLPTPAESFCQLDPATCQCNAAVNANLANLVKLEQHWASTIIECDSRIVRENLCLNRDLLVLHEYDLRSEAAVAAVESLYNLAALEARIHYLELALQENRNTLARIDALEAEGLETDGLDRGEVEIVINALKDRRLQADYTRLQLNGQLQKLLACYSNEFQFYWPSVDWVPNLTPVDISAEVAQGMAHRSDMRGVQLVLCKLEKGTLRVARGVLNIADSTLGSVEPTEGWIHRLRCIRCSGHEVDVRCKQLALLYTDTENLATAELKNAAYRVAMQQKRVMLARQSVEDRRESVYRMEEKRDVEETTIFEISRERSRLFDAEGELVQQIANLKIARVKLKFAQGTLGQECGYTRTLCTEGCCDGACMRCKK</sequence>
<organism evidence="2 3">
    <name type="scientific">Adhaeretor mobilis</name>
    <dbReference type="NCBI Taxonomy" id="1930276"/>
    <lineage>
        <taxon>Bacteria</taxon>
        <taxon>Pseudomonadati</taxon>
        <taxon>Planctomycetota</taxon>
        <taxon>Planctomycetia</taxon>
        <taxon>Pirellulales</taxon>
        <taxon>Lacipirellulaceae</taxon>
        <taxon>Adhaeretor</taxon>
    </lineage>
</organism>
<name>A0A517MT37_9BACT</name>
<dbReference type="OrthoDB" id="240583at2"/>
<keyword evidence="1" id="KW-0175">Coiled coil</keyword>
<dbReference type="Gene3D" id="1.20.1600.10">
    <property type="entry name" value="Outer membrane efflux proteins (OEP)"/>
    <property type="match status" value="1"/>
</dbReference>
<dbReference type="KEGG" id="amob:HG15A2_13210"/>
<accession>A0A517MT37</accession>
<dbReference type="SUPFAM" id="SSF56954">
    <property type="entry name" value="Outer membrane efflux proteins (OEP)"/>
    <property type="match status" value="1"/>
</dbReference>
<dbReference type="Proteomes" id="UP000319852">
    <property type="component" value="Chromosome"/>
</dbReference>